<protein>
    <submittedName>
        <fullName evidence="1">Uncharacterized protein</fullName>
    </submittedName>
</protein>
<proteinExistence type="predicted"/>
<organism evidence="1">
    <name type="scientific">Lepeophtheirus salmonis</name>
    <name type="common">Salmon louse</name>
    <name type="synonym">Caligus salmonis</name>
    <dbReference type="NCBI Taxonomy" id="72036"/>
    <lineage>
        <taxon>Eukaryota</taxon>
        <taxon>Metazoa</taxon>
        <taxon>Ecdysozoa</taxon>
        <taxon>Arthropoda</taxon>
        <taxon>Crustacea</taxon>
        <taxon>Multicrustacea</taxon>
        <taxon>Hexanauplia</taxon>
        <taxon>Copepoda</taxon>
        <taxon>Siphonostomatoida</taxon>
        <taxon>Caligidae</taxon>
        <taxon>Lepeophtheirus</taxon>
    </lineage>
</organism>
<reference evidence="1" key="1">
    <citation type="submission" date="2014-05" db="EMBL/GenBank/DDBJ databases">
        <authorList>
            <person name="Chronopoulou M."/>
        </authorList>
    </citation>
    <scope>NUCLEOTIDE SEQUENCE</scope>
    <source>
        <tissue evidence="1">Whole organism</tissue>
    </source>
</reference>
<sequence length="71" mass="7724">MGHLHGGYVEGPLQPHQRLSTQLFDIFEHGRVTVVDILGMGAQRLGSVIFDGVLEASALMIGFFKSPPSFL</sequence>
<accession>A0A0K2T3L5</accession>
<name>A0A0K2T3L5_LEPSM</name>
<evidence type="ECO:0000313" key="1">
    <source>
        <dbReference type="EMBL" id="CDW20628.1"/>
    </source>
</evidence>
<dbReference type="AlphaFoldDB" id="A0A0K2T3L5"/>
<dbReference type="EMBL" id="HACA01003267">
    <property type="protein sequence ID" value="CDW20628.1"/>
    <property type="molecule type" value="Transcribed_RNA"/>
</dbReference>